<gene>
    <name evidence="1" type="ORF">A0H81_06302</name>
</gene>
<protein>
    <submittedName>
        <fullName evidence="1">Uncharacterized protein</fullName>
    </submittedName>
</protein>
<evidence type="ECO:0000313" key="2">
    <source>
        <dbReference type="Proteomes" id="UP000092993"/>
    </source>
</evidence>
<comment type="caution">
    <text evidence="1">The sequence shown here is derived from an EMBL/GenBank/DDBJ whole genome shotgun (WGS) entry which is preliminary data.</text>
</comment>
<accession>A0A1C7MBA9</accession>
<reference evidence="1 2" key="1">
    <citation type="submission" date="2016-03" db="EMBL/GenBank/DDBJ databases">
        <title>Whole genome sequencing of Grifola frondosa 9006-11.</title>
        <authorList>
            <person name="Min B."/>
            <person name="Park H."/>
            <person name="Kim J.-G."/>
            <person name="Cho H."/>
            <person name="Oh Y.-L."/>
            <person name="Kong W.-S."/>
            <person name="Choi I.-G."/>
        </authorList>
    </citation>
    <scope>NUCLEOTIDE SEQUENCE [LARGE SCALE GENOMIC DNA]</scope>
    <source>
        <strain evidence="1 2">9006-11</strain>
    </source>
</reference>
<evidence type="ECO:0000313" key="1">
    <source>
        <dbReference type="EMBL" id="OBZ73897.1"/>
    </source>
</evidence>
<organism evidence="1 2">
    <name type="scientific">Grifola frondosa</name>
    <name type="common">Maitake</name>
    <name type="synonym">Polyporus frondosus</name>
    <dbReference type="NCBI Taxonomy" id="5627"/>
    <lineage>
        <taxon>Eukaryota</taxon>
        <taxon>Fungi</taxon>
        <taxon>Dikarya</taxon>
        <taxon>Basidiomycota</taxon>
        <taxon>Agaricomycotina</taxon>
        <taxon>Agaricomycetes</taxon>
        <taxon>Polyporales</taxon>
        <taxon>Grifolaceae</taxon>
        <taxon>Grifola</taxon>
    </lineage>
</organism>
<dbReference type="EMBL" id="LUGG01000006">
    <property type="protein sequence ID" value="OBZ73897.1"/>
    <property type="molecule type" value="Genomic_DNA"/>
</dbReference>
<proteinExistence type="predicted"/>
<dbReference type="AlphaFoldDB" id="A0A1C7MBA9"/>
<dbReference type="Proteomes" id="UP000092993">
    <property type="component" value="Unassembled WGS sequence"/>
</dbReference>
<sequence>MCGRIPDARVIKFLRRKHFESNSEDDESELIVEEKRAKCRLEAATTDLGMSMSSRNIRARVSPVHGLESWAS</sequence>
<keyword evidence="2" id="KW-1185">Reference proteome</keyword>
<name>A0A1C7MBA9_GRIFR</name>